<dbReference type="AlphaFoldDB" id="A0AB37ZAL9"/>
<feature type="region of interest" description="Disordered" evidence="1">
    <location>
        <begin position="1"/>
        <end position="24"/>
    </location>
</feature>
<evidence type="ECO:0000313" key="2">
    <source>
        <dbReference type="EMBL" id="SCW77865.1"/>
    </source>
</evidence>
<dbReference type="Proteomes" id="UP000242418">
    <property type="component" value="Unassembled WGS sequence"/>
</dbReference>
<comment type="caution">
    <text evidence="2">The sequence shown here is derived from an EMBL/GenBank/DDBJ whole genome shotgun (WGS) entry which is preliminary data.</text>
</comment>
<evidence type="ECO:0000256" key="1">
    <source>
        <dbReference type="SAM" id="MobiDB-lite"/>
    </source>
</evidence>
<feature type="compositionally biased region" description="Polar residues" evidence="1">
    <location>
        <begin position="9"/>
        <end position="22"/>
    </location>
</feature>
<dbReference type="EMBL" id="FMTL01000003">
    <property type="protein sequence ID" value="SCW77865.1"/>
    <property type="molecule type" value="Genomic_DNA"/>
</dbReference>
<accession>A0AB37ZAL9</accession>
<keyword evidence="3" id="KW-1185">Reference proteome</keyword>
<sequence>MNAAGNAPKQCTSTTPMHSYDSSPPALAVIGNNGRQTLSLYLLGL</sequence>
<organism evidence="2 3">
    <name type="scientific">Pseudomonas peli</name>
    <dbReference type="NCBI Taxonomy" id="592361"/>
    <lineage>
        <taxon>Bacteria</taxon>
        <taxon>Pseudomonadati</taxon>
        <taxon>Pseudomonadota</taxon>
        <taxon>Gammaproteobacteria</taxon>
        <taxon>Pseudomonadales</taxon>
        <taxon>Pseudomonadaceae</taxon>
        <taxon>Pseudomonas</taxon>
    </lineage>
</organism>
<proteinExistence type="predicted"/>
<evidence type="ECO:0000313" key="3">
    <source>
        <dbReference type="Proteomes" id="UP000242418"/>
    </source>
</evidence>
<gene>
    <name evidence="2" type="ORF">SAMN05216370_3458</name>
</gene>
<name>A0AB37ZAL9_9PSED</name>
<protein>
    <submittedName>
        <fullName evidence="2">Uncharacterized protein</fullName>
    </submittedName>
</protein>
<reference evidence="2 3" key="1">
    <citation type="submission" date="2016-10" db="EMBL/GenBank/DDBJ databases">
        <authorList>
            <person name="Varghese N."/>
            <person name="Submissions S."/>
        </authorList>
    </citation>
    <scope>NUCLEOTIDE SEQUENCE [LARGE SCALE GENOMIC DNA]</scope>
    <source>
        <strain evidence="2 3">DSM 17833</strain>
    </source>
</reference>